<feature type="transmembrane region" description="Helical" evidence="1">
    <location>
        <begin position="75"/>
        <end position="92"/>
    </location>
</feature>
<gene>
    <name evidence="2" type="ORF">GCM10011511_15790</name>
</gene>
<keyword evidence="1" id="KW-0472">Membrane</keyword>
<name>A0A8J2UBB4_9BACT</name>
<proteinExistence type="predicted"/>
<reference evidence="2" key="1">
    <citation type="journal article" date="2014" name="Int. J. Syst. Evol. Microbiol.">
        <title>Complete genome sequence of Corynebacterium casei LMG S-19264T (=DSM 44701T), isolated from a smear-ripened cheese.</title>
        <authorList>
            <consortium name="US DOE Joint Genome Institute (JGI-PGF)"/>
            <person name="Walter F."/>
            <person name="Albersmeier A."/>
            <person name="Kalinowski J."/>
            <person name="Ruckert C."/>
        </authorList>
    </citation>
    <scope>NUCLEOTIDE SEQUENCE</scope>
    <source>
        <strain evidence="2">CGMCC 1.15448</strain>
    </source>
</reference>
<dbReference type="Proteomes" id="UP000607559">
    <property type="component" value="Unassembled WGS sequence"/>
</dbReference>
<evidence type="ECO:0000313" key="3">
    <source>
        <dbReference type="Proteomes" id="UP000607559"/>
    </source>
</evidence>
<comment type="caution">
    <text evidence="2">The sequence shown here is derived from an EMBL/GenBank/DDBJ whole genome shotgun (WGS) entry which is preliminary data.</text>
</comment>
<dbReference type="EMBL" id="BMJC01000001">
    <property type="protein sequence ID" value="GGA93215.1"/>
    <property type="molecule type" value="Genomic_DNA"/>
</dbReference>
<dbReference type="RefSeq" id="WP_188930233.1">
    <property type="nucleotide sequence ID" value="NZ_BMJC01000001.1"/>
</dbReference>
<organism evidence="2 3">
    <name type="scientific">Puia dinghuensis</name>
    <dbReference type="NCBI Taxonomy" id="1792502"/>
    <lineage>
        <taxon>Bacteria</taxon>
        <taxon>Pseudomonadati</taxon>
        <taxon>Bacteroidota</taxon>
        <taxon>Chitinophagia</taxon>
        <taxon>Chitinophagales</taxon>
        <taxon>Chitinophagaceae</taxon>
        <taxon>Puia</taxon>
    </lineage>
</organism>
<protein>
    <submittedName>
        <fullName evidence="2">Uncharacterized protein</fullName>
    </submittedName>
</protein>
<dbReference type="AlphaFoldDB" id="A0A8J2UBB4"/>
<reference evidence="2" key="2">
    <citation type="submission" date="2020-09" db="EMBL/GenBank/DDBJ databases">
        <authorList>
            <person name="Sun Q."/>
            <person name="Zhou Y."/>
        </authorList>
    </citation>
    <scope>NUCLEOTIDE SEQUENCE</scope>
    <source>
        <strain evidence="2">CGMCC 1.15448</strain>
    </source>
</reference>
<keyword evidence="3" id="KW-1185">Reference proteome</keyword>
<keyword evidence="1" id="KW-1133">Transmembrane helix</keyword>
<keyword evidence="1" id="KW-0812">Transmembrane</keyword>
<feature type="transmembrane region" description="Helical" evidence="1">
    <location>
        <begin position="98"/>
        <end position="120"/>
    </location>
</feature>
<evidence type="ECO:0000313" key="2">
    <source>
        <dbReference type="EMBL" id="GGA93215.1"/>
    </source>
</evidence>
<accession>A0A8J2UBB4</accession>
<evidence type="ECO:0000256" key="1">
    <source>
        <dbReference type="SAM" id="Phobius"/>
    </source>
</evidence>
<sequence>MNELNQNQMRKAWNESFKVKIKKYGGINPFFETWKVSTEYQDHSDPGAIYDQDRQEYEIEVPKTLFQSILSQRGITNLGIFIVGIGIVAFWPGDRATLINLFAKASLVWILLLVFVILRWKLYFKGKVKSSETISIEMRRIKDDSTPEANC</sequence>